<evidence type="ECO:0000256" key="3">
    <source>
        <dbReference type="SAM" id="SignalP"/>
    </source>
</evidence>
<reference evidence="4 5" key="1">
    <citation type="submission" date="2019-01" db="EMBL/GenBank/DDBJ databases">
        <authorList>
            <person name="Deng T."/>
        </authorList>
    </citation>
    <scope>NUCLEOTIDE SEQUENCE [LARGE SCALE GENOMIC DNA]</scope>
    <source>
        <strain evidence="4 5">F8825</strain>
    </source>
</reference>
<sequence length="223" mass="24467">MRLPAKLNPLRAAALAGAILILPNGARADDPPKRSGFDFYVLALSWSPTFCASPKASGNRDQCGDGKRYGLVVHGLWPQYERGYPEDCPSDQPRRVPDKLGRTLFDIMPSMGLIGHQWRKHGTCTGLSQAEYFALTRAAYQRVRIPDTLKAAERTQTVDIDAIETQFTSVNAGLSRRALALTCERGKLSEIRVCLTPQLAFRDCPEIDAQACSLPSVAVPPAR</sequence>
<dbReference type="InterPro" id="IPR018188">
    <property type="entry name" value="RNase_T2_His_AS_1"/>
</dbReference>
<dbReference type="Gene3D" id="3.90.730.10">
    <property type="entry name" value="Ribonuclease T2-like"/>
    <property type="match status" value="1"/>
</dbReference>
<comment type="caution">
    <text evidence="4">The sequence shown here is derived from an EMBL/GenBank/DDBJ whole genome shotgun (WGS) entry which is preliminary data.</text>
</comment>
<dbReference type="GO" id="GO:0003723">
    <property type="term" value="F:RNA binding"/>
    <property type="evidence" value="ECO:0007669"/>
    <property type="project" value="InterPro"/>
</dbReference>
<comment type="similarity">
    <text evidence="1 2">Belongs to the RNase T2 family.</text>
</comment>
<evidence type="ECO:0000313" key="5">
    <source>
        <dbReference type="Proteomes" id="UP000291088"/>
    </source>
</evidence>
<dbReference type="AlphaFoldDB" id="A0A4Q2TEV3"/>
<organism evidence="4 5">
    <name type="scientific">Ciceribacter ferrooxidans</name>
    <dbReference type="NCBI Taxonomy" id="2509717"/>
    <lineage>
        <taxon>Bacteria</taxon>
        <taxon>Pseudomonadati</taxon>
        <taxon>Pseudomonadota</taxon>
        <taxon>Alphaproteobacteria</taxon>
        <taxon>Hyphomicrobiales</taxon>
        <taxon>Rhizobiaceae</taxon>
        <taxon>Ciceribacter</taxon>
    </lineage>
</organism>
<dbReference type="Pfam" id="PF00445">
    <property type="entry name" value="Ribonuclease_T2"/>
    <property type="match status" value="1"/>
</dbReference>
<gene>
    <name evidence="4" type="ORF">EUU22_07135</name>
</gene>
<evidence type="ECO:0000256" key="1">
    <source>
        <dbReference type="ARBA" id="ARBA00007469"/>
    </source>
</evidence>
<accession>A0A4Q2TEV3</accession>
<protein>
    <submittedName>
        <fullName evidence="4">Ribonuclease</fullName>
    </submittedName>
</protein>
<dbReference type="InterPro" id="IPR001568">
    <property type="entry name" value="RNase_T2-like"/>
</dbReference>
<feature type="chain" id="PRO_5020240781" evidence="3">
    <location>
        <begin position="29"/>
        <end position="223"/>
    </location>
</feature>
<dbReference type="SUPFAM" id="SSF55895">
    <property type="entry name" value="Ribonuclease Rh-like"/>
    <property type="match status" value="1"/>
</dbReference>
<dbReference type="EMBL" id="SDVB01000170">
    <property type="protein sequence ID" value="RYC17739.1"/>
    <property type="molecule type" value="Genomic_DNA"/>
</dbReference>
<dbReference type="OrthoDB" id="4720638at2"/>
<dbReference type="PANTHER" id="PTHR11240:SF22">
    <property type="entry name" value="RIBONUCLEASE T2"/>
    <property type="match status" value="1"/>
</dbReference>
<name>A0A4Q2TEV3_9HYPH</name>
<evidence type="ECO:0000313" key="4">
    <source>
        <dbReference type="EMBL" id="RYC17739.1"/>
    </source>
</evidence>
<keyword evidence="5" id="KW-1185">Reference proteome</keyword>
<dbReference type="InterPro" id="IPR036430">
    <property type="entry name" value="RNase_T2-like_sf"/>
</dbReference>
<dbReference type="CDD" id="cd01062">
    <property type="entry name" value="RNase_T2_prok"/>
    <property type="match status" value="1"/>
</dbReference>
<proteinExistence type="inferred from homology"/>
<dbReference type="PROSITE" id="PS00530">
    <property type="entry name" value="RNASE_T2_1"/>
    <property type="match status" value="1"/>
</dbReference>
<feature type="signal peptide" evidence="3">
    <location>
        <begin position="1"/>
        <end position="28"/>
    </location>
</feature>
<dbReference type="Proteomes" id="UP000291088">
    <property type="component" value="Unassembled WGS sequence"/>
</dbReference>
<evidence type="ECO:0000256" key="2">
    <source>
        <dbReference type="RuleBase" id="RU004328"/>
    </source>
</evidence>
<keyword evidence="3" id="KW-0732">Signal</keyword>
<dbReference type="PANTHER" id="PTHR11240">
    <property type="entry name" value="RIBONUCLEASE T2"/>
    <property type="match status" value="1"/>
</dbReference>
<dbReference type="GO" id="GO:0006401">
    <property type="term" value="P:RNA catabolic process"/>
    <property type="evidence" value="ECO:0007669"/>
    <property type="project" value="TreeGrafter"/>
</dbReference>
<dbReference type="InterPro" id="IPR039378">
    <property type="entry name" value="RNase_T2_prok"/>
</dbReference>
<dbReference type="GO" id="GO:0033897">
    <property type="term" value="F:ribonuclease T2 activity"/>
    <property type="evidence" value="ECO:0007669"/>
    <property type="project" value="InterPro"/>
</dbReference>